<feature type="domain" description="Alpha/beta hydrolase fold-3" evidence="3">
    <location>
        <begin position="81"/>
        <end position="286"/>
    </location>
</feature>
<protein>
    <submittedName>
        <fullName evidence="4">Alpha/beta hydrolase</fullName>
    </submittedName>
</protein>
<name>A0A076PVK3_COMTE</name>
<evidence type="ECO:0000259" key="3">
    <source>
        <dbReference type="Pfam" id="PF07859"/>
    </source>
</evidence>
<dbReference type="InterPro" id="IPR013094">
    <property type="entry name" value="AB_hydrolase_3"/>
</dbReference>
<dbReference type="Pfam" id="PF07859">
    <property type="entry name" value="Abhydrolase_3"/>
    <property type="match status" value="1"/>
</dbReference>
<dbReference type="GO" id="GO:0016787">
    <property type="term" value="F:hydrolase activity"/>
    <property type="evidence" value="ECO:0007669"/>
    <property type="project" value="UniProtKB-KW"/>
</dbReference>
<dbReference type="Gene3D" id="3.40.50.1820">
    <property type="entry name" value="alpha/beta hydrolase"/>
    <property type="match status" value="1"/>
</dbReference>
<dbReference type="InterPro" id="IPR050300">
    <property type="entry name" value="GDXG_lipolytic_enzyme"/>
</dbReference>
<dbReference type="FunFam" id="3.40.50.1820:FF:000089">
    <property type="entry name" value="Alpha/beta hydrolase"/>
    <property type="match status" value="1"/>
</dbReference>
<proteinExistence type="inferred from homology"/>
<evidence type="ECO:0000313" key="4">
    <source>
        <dbReference type="EMBL" id="AIJ47362.1"/>
    </source>
</evidence>
<dbReference type="Proteomes" id="UP000028782">
    <property type="component" value="Chromosome"/>
</dbReference>
<dbReference type="HOGENOM" id="CLU_012494_6_4_4"/>
<keyword evidence="2 4" id="KW-0378">Hydrolase</keyword>
<accession>A0A076PVK3</accession>
<sequence>MALDPHLAGVLQQLAAANRKSTAEGTPEEGRAGYLALTRGSLTPEQIVPVASVQDTTVPGGAGPVAARIYRPEGAGPFPTVAYFHGGGYVIGNLDTHDNICREICRGAQAVVVSVDYRLAPEHPFPAGIEDAVAAARWVVANAHALGGSATVAVAGDSAGGNFCAVVTQQLRDAGIALAAQFLIYPAVDHAAAEYASAEQNAKGYFLEAETMAWFYNHYAGTSPDALDPRLAPLQAKSLANLPSAVIVNAEFDPLRDQGAAYAEALRAAGGQAELIEGAGMIHGFFDMGRWSPGAQAVITHSIERFAALLTTRAR</sequence>
<dbReference type="KEGG" id="ctes:O987_16235"/>
<dbReference type="ESTHER" id="comte-a0a076pvk3">
    <property type="family name" value="Hormone-sensitive_lipase_like"/>
</dbReference>
<evidence type="ECO:0000313" key="5">
    <source>
        <dbReference type="Proteomes" id="UP000028782"/>
    </source>
</evidence>
<comment type="similarity">
    <text evidence="1">Belongs to the 'GDXG' lipolytic enzyme family.</text>
</comment>
<dbReference type="PANTHER" id="PTHR48081:SF8">
    <property type="entry name" value="ALPHA_BETA HYDROLASE FOLD-3 DOMAIN-CONTAINING PROTEIN-RELATED"/>
    <property type="match status" value="1"/>
</dbReference>
<evidence type="ECO:0000256" key="1">
    <source>
        <dbReference type="ARBA" id="ARBA00010515"/>
    </source>
</evidence>
<gene>
    <name evidence="4" type="ORF">O987_16235</name>
</gene>
<dbReference type="AlphaFoldDB" id="A0A076PVK3"/>
<dbReference type="InterPro" id="IPR029058">
    <property type="entry name" value="AB_hydrolase_fold"/>
</dbReference>
<evidence type="ECO:0000256" key="2">
    <source>
        <dbReference type="ARBA" id="ARBA00022801"/>
    </source>
</evidence>
<dbReference type="PANTHER" id="PTHR48081">
    <property type="entry name" value="AB HYDROLASE SUPERFAMILY PROTEIN C4A8.06C"/>
    <property type="match status" value="1"/>
</dbReference>
<dbReference type="RefSeq" id="WP_043373329.1">
    <property type="nucleotide sequence ID" value="NZ_CP006704.1"/>
</dbReference>
<reference evidence="4 5" key="1">
    <citation type="journal article" date="2014" name="Genome Announc.">
        <title>Complete Genome Sequence of Polychlorinated Biphenyl Degrader Comamonas testosteroni TK102 (NBRC 109938).</title>
        <authorList>
            <person name="Fukuda K."/>
            <person name="Hosoyama A."/>
            <person name="Tsuchikane K."/>
            <person name="Ohji S."/>
            <person name="Yamazoe A."/>
            <person name="Fujita N."/>
            <person name="Shintani M."/>
            <person name="Kimbara K."/>
        </authorList>
    </citation>
    <scope>NUCLEOTIDE SEQUENCE [LARGE SCALE GENOMIC DNA]</scope>
    <source>
        <strain evidence="4">TK102</strain>
    </source>
</reference>
<organism evidence="4 5">
    <name type="scientific">Comamonas testosteroni TK102</name>
    <dbReference type="NCBI Taxonomy" id="1392005"/>
    <lineage>
        <taxon>Bacteria</taxon>
        <taxon>Pseudomonadati</taxon>
        <taxon>Pseudomonadota</taxon>
        <taxon>Betaproteobacteria</taxon>
        <taxon>Burkholderiales</taxon>
        <taxon>Comamonadaceae</taxon>
        <taxon>Comamonas</taxon>
    </lineage>
</organism>
<dbReference type="SUPFAM" id="SSF53474">
    <property type="entry name" value="alpha/beta-Hydrolases"/>
    <property type="match status" value="1"/>
</dbReference>
<dbReference type="EMBL" id="CP006704">
    <property type="protein sequence ID" value="AIJ47362.1"/>
    <property type="molecule type" value="Genomic_DNA"/>
</dbReference>